<dbReference type="VEuPathDB" id="TriTrypDB:LPAL13_320029700"/>
<dbReference type="AlphaFoldDB" id="A0A088SH41"/>
<feature type="compositionally biased region" description="Polar residues" evidence="1">
    <location>
        <begin position="591"/>
        <end position="603"/>
    </location>
</feature>
<dbReference type="EMBL" id="CP009401">
    <property type="protein sequence ID" value="AIO01122.1"/>
    <property type="molecule type" value="Genomic_DNA"/>
</dbReference>
<organism evidence="3 4">
    <name type="scientific">Leishmania panamensis</name>
    <dbReference type="NCBI Taxonomy" id="5679"/>
    <lineage>
        <taxon>Eukaryota</taxon>
        <taxon>Discoba</taxon>
        <taxon>Euglenozoa</taxon>
        <taxon>Kinetoplastea</taxon>
        <taxon>Metakinetoplastina</taxon>
        <taxon>Trypanosomatida</taxon>
        <taxon>Trypanosomatidae</taxon>
        <taxon>Leishmaniinae</taxon>
        <taxon>Leishmania</taxon>
        <taxon>Leishmania guyanensis species complex</taxon>
    </lineage>
</organism>
<dbReference type="GO" id="GO:0005739">
    <property type="term" value="C:mitochondrion"/>
    <property type="evidence" value="ECO:0007669"/>
    <property type="project" value="TreeGrafter"/>
</dbReference>
<feature type="region of interest" description="Disordered" evidence="1">
    <location>
        <begin position="591"/>
        <end position="613"/>
    </location>
</feature>
<name>A0A088SH41_LEIPA</name>
<evidence type="ECO:0000313" key="3">
    <source>
        <dbReference type="EMBL" id="AIO01122.1"/>
    </source>
</evidence>
<sequence>MPALARSAVTFARAADALQTVYRCGGAHLTFFRTRRVSLAAVRGEKLRTYTTIPLSHSNVSPQTSSNAQYDNVGVNSRLTDKVKAATPVLSSSAPFTATATSDPVMAFRVKKLRVRETFWPAPQPACVRVPRLLVFGGDLVSVTALEALHTRMRCIVASALRCSKTNTSNSDAAGAHCPPPTAASSLQGHSTEAGATEGDEFMEEVDAFVRDHITVVCPTLPLGMRPEMVAKKFARQYPVARYCVEHGLPIIPVDDPKSLSRSALLKEMLDSSKRMAASATNSHTHHFHRNAPLLNHQPSHAPSSSVQCCRTGAGSPPLKGLPKGSRFSSSAFSATPHTWVAQGRPLADYDLTVVVSFRYFLPKSLLLALPPVINMHPSLLPRYRGASPIFSSLLRNEAFGGVSIIQMKPGQTAMDSGNVLWQCEVPIPLDMDIRLYFPLVTQIGAAGLCDLIFGKAPPVWRPSLPTADASVPASPLASERSSASTFHCSSRCQPHTHQGGVDYRLANAVSVNSATTPSWFTLRQRCLAPLVHRSDGHIAAPTSVMSRNAHLPMNVLFNVAELPFLSSLPASTKNYHVERIHHVLRSLGGMTQSNCTGSSEEAPSTDDPEASHPRVCQPWMTLGRAPTPFTAKAVQDARERLRALHLPNLKSPSGAAAQKWQKSSTGMAVTRCKGAPASKQKISLAVAAELGINATIECAEIFPASVLSPHCDWPDSFIYSWKLAQVQTYPTYAHFSEDPYHAPLLPKDAAVVRFSSMNAAEAFGVWRAFVGGDYFQPSVSAMLDKSSTPVRNQLVRRALRRLLLQRAKTHATMRGAGQHRSKCTGARDEKALAAALTLTSDDNEVPVGIVAGKHVDLDILNPAGVQLLTEAESTLRTPCTFTQVINPVLAPACVCEELAEVEQSGHLPPRFSICTQQHPERRWRVRFYRAPPAIFRSLLCRSANDSATQKTTRWRRCEPRLAMGECGMAATDGAMPSLRQQECEVDGEGKVPASITTSTRAASLAGAEKGQRQLGHRHPSAGDVAMAAQAEELGEHEEAPEDYVPEVIHAAPPSQHPLHIPPGTGYFPQSDESYGAIKCKEGWFLWKEAHMKCGNKAQPAVLIRKGLAMKTGVLYVGLFSEYL</sequence>
<dbReference type="EC" id="2.1.2.9" evidence="3"/>
<feature type="region of interest" description="Disordered" evidence="1">
    <location>
        <begin position="999"/>
        <end position="1022"/>
    </location>
</feature>
<dbReference type="OrthoDB" id="10268103at2759"/>
<dbReference type="InterPro" id="IPR036477">
    <property type="entry name" value="Formyl_transf_N_sf"/>
</dbReference>
<dbReference type="RefSeq" id="XP_010701922.1">
    <property type="nucleotide sequence ID" value="XM_010703620.1"/>
</dbReference>
<dbReference type="eggNOG" id="KOG3082">
    <property type="taxonomic scope" value="Eukaryota"/>
</dbReference>
<dbReference type="GO" id="GO:0004479">
    <property type="term" value="F:methionyl-tRNA formyltransferase activity"/>
    <property type="evidence" value="ECO:0007669"/>
    <property type="project" value="UniProtKB-EC"/>
</dbReference>
<dbReference type="GeneID" id="22577978"/>
<feature type="domain" description="Formyl transferase N-terminal" evidence="2">
    <location>
        <begin position="349"/>
        <end position="429"/>
    </location>
</feature>
<dbReference type="PANTHER" id="PTHR11138">
    <property type="entry name" value="METHIONYL-TRNA FORMYLTRANSFERASE"/>
    <property type="match status" value="1"/>
</dbReference>
<dbReference type="InterPro" id="IPR002376">
    <property type="entry name" value="Formyl_transf_N"/>
</dbReference>
<accession>A0A088SH41</accession>
<dbReference type="Gene3D" id="3.40.50.170">
    <property type="entry name" value="Formyl transferase, N-terminal domain"/>
    <property type="match status" value="1"/>
</dbReference>
<dbReference type="SUPFAM" id="SSF53328">
    <property type="entry name" value="Formyltransferase"/>
    <property type="match status" value="1"/>
</dbReference>
<dbReference type="Proteomes" id="UP000063063">
    <property type="component" value="Chromosome 32"/>
</dbReference>
<evidence type="ECO:0000256" key="1">
    <source>
        <dbReference type="SAM" id="MobiDB-lite"/>
    </source>
</evidence>
<dbReference type="PANTHER" id="PTHR11138:SF5">
    <property type="entry name" value="METHIONYL-TRNA FORMYLTRANSFERASE, MITOCHONDRIAL"/>
    <property type="match status" value="1"/>
</dbReference>
<gene>
    <name evidence="3" type="ORF">LPMP_322370</name>
</gene>
<feature type="region of interest" description="Disordered" evidence="1">
    <location>
        <begin position="169"/>
        <end position="193"/>
    </location>
</feature>
<reference evidence="3 4" key="1">
    <citation type="journal article" date="2015" name="Sci. Rep.">
        <title>The genome of Leishmania panamensis: insights into genomics of the L. (Viannia) subgenus.</title>
        <authorList>
            <person name="Llanes A."/>
            <person name="Restrepo C.M."/>
            <person name="Vecchio G.D."/>
            <person name="Anguizola F.J."/>
            <person name="Lleonart R."/>
        </authorList>
    </citation>
    <scope>NUCLEOTIDE SEQUENCE [LARGE SCALE GENOMIC DNA]</scope>
    <source>
        <strain evidence="3 4">MHOM/PA/94/PSC-1</strain>
    </source>
</reference>
<keyword evidence="4" id="KW-1185">Reference proteome</keyword>
<dbReference type="Pfam" id="PF00551">
    <property type="entry name" value="Formyl_trans_N"/>
    <property type="match status" value="1"/>
</dbReference>
<protein>
    <submittedName>
        <fullName evidence="3">Methionyl-tRNA formyltransferase, putative</fullName>
        <ecNumber evidence="3">2.1.2.9</ecNumber>
    </submittedName>
</protein>
<evidence type="ECO:0000259" key="2">
    <source>
        <dbReference type="Pfam" id="PF00551"/>
    </source>
</evidence>
<dbReference type="KEGG" id="lpan:LPMP_322370"/>
<keyword evidence="3" id="KW-0808">Transferase</keyword>
<proteinExistence type="predicted"/>
<dbReference type="VEuPathDB" id="TriTrypDB:LPMP_322370"/>
<evidence type="ECO:0000313" key="4">
    <source>
        <dbReference type="Proteomes" id="UP000063063"/>
    </source>
</evidence>